<comment type="function">
    <text evidence="7">Essential cell division protein. May link together the upstream cell division proteins, which are predominantly cytoplasmic, with the downstream cell division proteins, which are predominantly periplasmic.</text>
</comment>
<keyword evidence="5 7" id="KW-0472">Membrane</keyword>
<dbReference type="EMBL" id="NSJD01000019">
    <property type="protein sequence ID" value="PAT39298.1"/>
    <property type="molecule type" value="Genomic_DNA"/>
</dbReference>
<dbReference type="OrthoDB" id="7061211at2"/>
<evidence type="ECO:0000313" key="14">
    <source>
        <dbReference type="Proteomes" id="UP000217780"/>
    </source>
</evidence>
<keyword evidence="1 7" id="KW-1003">Cell membrane</keyword>
<accession>A0A2A2T6K8</accession>
<accession>A0A2A2ANI7</accession>
<dbReference type="GO" id="GO:0043093">
    <property type="term" value="P:FtsZ-dependent cytokinesis"/>
    <property type="evidence" value="ECO:0007669"/>
    <property type="project" value="UniProtKB-UniRule"/>
</dbReference>
<dbReference type="PANTHER" id="PTHR37485:SF1">
    <property type="entry name" value="CELL DIVISION PROTEIN FTSB"/>
    <property type="match status" value="1"/>
</dbReference>
<dbReference type="Proteomes" id="UP000218439">
    <property type="component" value="Unassembled WGS sequence"/>
</dbReference>
<sequence length="97" mass="11584">MRLPLRLRHLTTVALLLLLAWLQWQLWTGRGSYPNVELMREEIAVQRHSNALMRQDNERLLNDIADLREGREMMEEIARQELGMIRPNEVFVQYTKP</sequence>
<evidence type="ECO:0000313" key="10">
    <source>
        <dbReference type="EMBL" id="PAT39298.1"/>
    </source>
</evidence>
<comment type="caution">
    <text evidence="11">The sequence shown here is derived from an EMBL/GenBank/DDBJ whole genome shotgun (WGS) entry which is preliminary data.</text>
</comment>
<keyword evidence="7" id="KW-0997">Cell inner membrane</keyword>
<dbReference type="EMBL" id="NSJE01000004">
    <property type="protein sequence ID" value="PAT43474.1"/>
    <property type="molecule type" value="Genomic_DNA"/>
</dbReference>
<evidence type="ECO:0000313" key="13">
    <source>
        <dbReference type="EMBL" id="RMX18007.1"/>
    </source>
</evidence>
<dbReference type="GO" id="GO:0032153">
    <property type="term" value="C:cell division site"/>
    <property type="evidence" value="ECO:0007669"/>
    <property type="project" value="UniProtKB-UniRule"/>
</dbReference>
<dbReference type="Proteomes" id="UP000217780">
    <property type="component" value="Unassembled WGS sequence"/>
</dbReference>
<dbReference type="Proteomes" id="UP000217999">
    <property type="component" value="Unassembled WGS sequence"/>
</dbReference>
<comment type="subcellular location">
    <subcellularLocation>
        <location evidence="7">Cell inner membrane</location>
        <topology evidence="7">Single-pass type II membrane protein</topology>
    </subcellularLocation>
    <text evidence="7">Localizes to the division septum.</text>
</comment>
<keyword evidence="3 7" id="KW-0812">Transmembrane</keyword>
<accession>A0A3M6RS42</accession>
<organism evidence="11 17">
    <name type="scientific">Vandammella animalimorsus</name>
    <dbReference type="NCBI Taxonomy" id="2029117"/>
    <lineage>
        <taxon>Bacteria</taxon>
        <taxon>Pseudomonadati</taxon>
        <taxon>Pseudomonadota</taxon>
        <taxon>Betaproteobacteria</taxon>
        <taxon>Burkholderiales</taxon>
        <taxon>Comamonadaceae</taxon>
        <taxon>Vandammella</taxon>
    </lineage>
</organism>
<feature type="topological domain" description="Periplasmic" evidence="7">
    <location>
        <begin position="29"/>
        <end position="97"/>
    </location>
</feature>
<dbReference type="Proteomes" id="UP000218054">
    <property type="component" value="Unassembled WGS sequence"/>
</dbReference>
<protein>
    <recommendedName>
        <fullName evidence="7">Cell division protein FtsB</fullName>
    </recommendedName>
</protein>
<keyword evidence="4 7" id="KW-1133">Transmembrane helix</keyword>
<dbReference type="PANTHER" id="PTHR37485">
    <property type="entry name" value="CELL DIVISION PROTEIN FTSB"/>
    <property type="match status" value="1"/>
</dbReference>
<evidence type="ECO:0000313" key="8">
    <source>
        <dbReference type="EMBL" id="PAT34684.1"/>
    </source>
</evidence>
<evidence type="ECO:0000256" key="1">
    <source>
        <dbReference type="ARBA" id="ARBA00022475"/>
    </source>
</evidence>
<evidence type="ECO:0000313" key="19">
    <source>
        <dbReference type="Proteomes" id="UP000275180"/>
    </source>
</evidence>
<dbReference type="RefSeq" id="WP_095539518.1">
    <property type="nucleotide sequence ID" value="NZ_CP154474.1"/>
</dbReference>
<evidence type="ECO:0000313" key="18">
    <source>
        <dbReference type="Proteomes" id="UP000218644"/>
    </source>
</evidence>
<accession>A0A2A2B0I4</accession>
<evidence type="ECO:0000313" key="9">
    <source>
        <dbReference type="EMBL" id="PAT37289.1"/>
    </source>
</evidence>
<keyword evidence="16" id="KW-1185">Reference proteome</keyword>
<evidence type="ECO:0000256" key="5">
    <source>
        <dbReference type="ARBA" id="ARBA00023136"/>
    </source>
</evidence>
<dbReference type="InterPro" id="IPR007060">
    <property type="entry name" value="FtsL/DivIC"/>
</dbReference>
<evidence type="ECO:0000313" key="16">
    <source>
        <dbReference type="Proteomes" id="UP000218054"/>
    </source>
</evidence>
<evidence type="ECO:0000313" key="12">
    <source>
        <dbReference type="EMBL" id="PAX17352.1"/>
    </source>
</evidence>
<reference evidence="14 15" key="1">
    <citation type="submission" date="2017-08" db="EMBL/GenBank/DDBJ databases">
        <title>WGS of Clinical strains of the CDC Group NO-1 linked to zoonotic infections in humans.</title>
        <authorList>
            <person name="Bernier A.-M."/>
            <person name="Bernard K."/>
        </authorList>
    </citation>
    <scope>NUCLEOTIDE SEQUENCE [LARGE SCALE GENOMIC DNA]</scope>
    <source>
        <strain evidence="9 16">NML00-0135</strain>
        <strain evidence="8 15">NML03-0146</strain>
        <strain evidence="11 17">NML120219</strain>
        <strain evidence="10 18">NML79-0751</strain>
        <strain evidence="12 14">NML91-0035</strain>
    </source>
</reference>
<feature type="topological domain" description="Cytoplasmic" evidence="7">
    <location>
        <begin position="1"/>
        <end position="10"/>
    </location>
</feature>
<reference evidence="13 19" key="2">
    <citation type="submission" date="2018-10" db="EMBL/GenBank/DDBJ databases">
        <title>Comamonadaceae CDC group NO-1 genome sequencing and assembly.</title>
        <authorList>
            <person name="Bernier A.-M."/>
            <person name="Bernard K."/>
        </authorList>
    </citation>
    <scope>NUCLEOTIDE SEQUENCE [LARGE SCALE GENOMIC DNA]</scope>
    <source>
        <strain evidence="13 19">NML180582</strain>
    </source>
</reference>
<evidence type="ECO:0000256" key="6">
    <source>
        <dbReference type="ARBA" id="ARBA00023306"/>
    </source>
</evidence>
<dbReference type="GO" id="GO:0030428">
    <property type="term" value="C:cell septum"/>
    <property type="evidence" value="ECO:0007669"/>
    <property type="project" value="TreeGrafter"/>
</dbReference>
<comment type="similarity">
    <text evidence="7">Belongs to the FtsB family.</text>
</comment>
<keyword evidence="6 7" id="KW-0131">Cell cycle</keyword>
<dbReference type="GO" id="GO:0005886">
    <property type="term" value="C:plasma membrane"/>
    <property type="evidence" value="ECO:0007669"/>
    <property type="project" value="UniProtKB-SubCell"/>
</dbReference>
<evidence type="ECO:0000313" key="11">
    <source>
        <dbReference type="EMBL" id="PAT43474.1"/>
    </source>
</evidence>
<dbReference type="AlphaFoldDB" id="A0A2A2B0I4"/>
<keyword evidence="2 7" id="KW-0132">Cell division</keyword>
<dbReference type="EMBL" id="RDQJ01000003">
    <property type="protein sequence ID" value="RMX18007.1"/>
    <property type="molecule type" value="Genomic_DNA"/>
</dbReference>
<evidence type="ECO:0000313" key="15">
    <source>
        <dbReference type="Proteomes" id="UP000217999"/>
    </source>
</evidence>
<gene>
    <name evidence="7" type="primary">ftsB</name>
    <name evidence="8" type="ORF">CK620_07300</name>
    <name evidence="11" type="ORF">CK621_03035</name>
    <name evidence="10" type="ORF">CK623_10570</name>
    <name evidence="9" type="ORF">CK625_06650</name>
    <name evidence="12" type="ORF">CLI92_04340</name>
    <name evidence="13" type="ORF">EBQ34_02755</name>
</gene>
<evidence type="ECO:0000256" key="7">
    <source>
        <dbReference type="HAMAP-Rule" id="MF_00599"/>
    </source>
</evidence>
<proteinExistence type="inferred from homology"/>
<dbReference type="HAMAP" id="MF_00599">
    <property type="entry name" value="FtsB"/>
    <property type="match status" value="1"/>
</dbReference>
<dbReference type="GeneID" id="93874021"/>
<evidence type="ECO:0000256" key="4">
    <source>
        <dbReference type="ARBA" id="ARBA00022989"/>
    </source>
</evidence>
<dbReference type="Proteomes" id="UP000275180">
    <property type="component" value="Unassembled WGS sequence"/>
</dbReference>
<comment type="subunit">
    <text evidence="7">Part of a complex composed of FtsB, FtsL and FtsQ.</text>
</comment>
<dbReference type="EMBL" id="NSJF01000003">
    <property type="protein sequence ID" value="PAT34684.1"/>
    <property type="molecule type" value="Genomic_DNA"/>
</dbReference>
<dbReference type="Pfam" id="PF04977">
    <property type="entry name" value="DivIC"/>
    <property type="match status" value="1"/>
</dbReference>
<evidence type="ECO:0000256" key="2">
    <source>
        <dbReference type="ARBA" id="ARBA00022618"/>
    </source>
</evidence>
<name>A0A2A2B0I4_9BURK</name>
<accession>A0A2A2AAD3</accession>
<evidence type="ECO:0000256" key="3">
    <source>
        <dbReference type="ARBA" id="ARBA00022692"/>
    </source>
</evidence>
<dbReference type="InterPro" id="IPR023081">
    <property type="entry name" value="Cell_div_FtsB"/>
</dbReference>
<dbReference type="EMBL" id="NTBI01000003">
    <property type="protein sequence ID" value="PAX17352.1"/>
    <property type="molecule type" value="Genomic_DNA"/>
</dbReference>
<evidence type="ECO:0000313" key="17">
    <source>
        <dbReference type="Proteomes" id="UP000218439"/>
    </source>
</evidence>
<accession>A0A2A2AI50</accession>
<dbReference type="Proteomes" id="UP000218644">
    <property type="component" value="Unassembled WGS sequence"/>
</dbReference>
<dbReference type="EMBL" id="NSJB01000003">
    <property type="protein sequence ID" value="PAT37289.1"/>
    <property type="molecule type" value="Genomic_DNA"/>
</dbReference>